<dbReference type="RefSeq" id="WP_099623348.1">
    <property type="nucleotide sequence ID" value="NZ_CP024201.1"/>
</dbReference>
<feature type="transmembrane region" description="Helical" evidence="2">
    <location>
        <begin position="12"/>
        <end position="32"/>
    </location>
</feature>
<evidence type="ECO:0000313" key="3">
    <source>
        <dbReference type="EMBL" id="ATQ44100.1"/>
    </source>
</evidence>
<feature type="compositionally biased region" description="Polar residues" evidence="1">
    <location>
        <begin position="100"/>
        <end position="109"/>
    </location>
</feature>
<feature type="region of interest" description="Disordered" evidence="1">
    <location>
        <begin position="34"/>
        <end position="109"/>
    </location>
</feature>
<evidence type="ECO:0000313" key="4">
    <source>
        <dbReference type="Proteomes" id="UP000228945"/>
    </source>
</evidence>
<evidence type="ECO:0000256" key="1">
    <source>
        <dbReference type="SAM" id="MobiDB-lite"/>
    </source>
</evidence>
<accession>A0A2D2B1G4</accession>
<protein>
    <recommendedName>
        <fullName evidence="5">Sporulation protein</fullName>
    </recommendedName>
</protein>
<dbReference type="Proteomes" id="UP000228945">
    <property type="component" value="Chromosome"/>
</dbReference>
<proteinExistence type="predicted"/>
<gene>
    <name evidence="3" type="ORF">CSW64_17745</name>
</gene>
<organism evidence="3 4">
    <name type="scientific">Caulobacter mirabilis</name>
    <dbReference type="NCBI Taxonomy" id="69666"/>
    <lineage>
        <taxon>Bacteria</taxon>
        <taxon>Pseudomonadati</taxon>
        <taxon>Pseudomonadota</taxon>
        <taxon>Alphaproteobacteria</taxon>
        <taxon>Caulobacterales</taxon>
        <taxon>Caulobacteraceae</taxon>
        <taxon>Caulobacter</taxon>
    </lineage>
</organism>
<dbReference type="AlphaFoldDB" id="A0A2D2B1G4"/>
<dbReference type="EMBL" id="CP024201">
    <property type="protein sequence ID" value="ATQ44100.1"/>
    <property type="molecule type" value="Genomic_DNA"/>
</dbReference>
<keyword evidence="4" id="KW-1185">Reference proteome</keyword>
<evidence type="ECO:0008006" key="5">
    <source>
        <dbReference type="Google" id="ProtNLM"/>
    </source>
</evidence>
<feature type="compositionally biased region" description="Low complexity" evidence="1">
    <location>
        <begin position="34"/>
        <end position="62"/>
    </location>
</feature>
<dbReference type="KEGG" id="cmb:CSW64_17745"/>
<name>A0A2D2B1G4_9CAUL</name>
<feature type="compositionally biased region" description="Pro residues" evidence="1">
    <location>
        <begin position="63"/>
        <end position="77"/>
    </location>
</feature>
<keyword evidence="2" id="KW-0812">Transmembrane</keyword>
<evidence type="ECO:0000256" key="2">
    <source>
        <dbReference type="SAM" id="Phobius"/>
    </source>
</evidence>
<keyword evidence="2" id="KW-1133">Transmembrane helix</keyword>
<reference evidence="3 4" key="1">
    <citation type="submission" date="2017-10" db="EMBL/GenBank/DDBJ databases">
        <title>Genome sequence of Caulobacter mirabilis FWC38.</title>
        <authorList>
            <person name="Fiebig A."/>
            <person name="Crosson S."/>
        </authorList>
    </citation>
    <scope>NUCLEOTIDE SEQUENCE [LARGE SCALE GENOMIC DNA]</scope>
    <source>
        <strain evidence="3 4">FWC 38</strain>
    </source>
</reference>
<keyword evidence="2" id="KW-0472">Membrane</keyword>
<sequence length="109" mass="10945">MAEKSKGGGGFFWLILGMLLGIALTLGALLFFNAGPAPEAEGPSPADEAAATAAAAPRSEPAQLPPPAEKKPAPPPQHDAGIDPHGDDQIAEDAAAAGMTSRTPSPRPE</sequence>